<dbReference type="PANTHER" id="PTHR38340:SF1">
    <property type="entry name" value="S-LAYER PROTEIN"/>
    <property type="match status" value="1"/>
</dbReference>
<evidence type="ECO:0000256" key="1">
    <source>
        <dbReference type="ARBA" id="ARBA00004613"/>
    </source>
</evidence>
<comment type="caution">
    <text evidence="4">The sequence shown here is derived from an EMBL/GenBank/DDBJ whole genome shotgun (WGS) entry which is preliminary data.</text>
</comment>
<dbReference type="EMBL" id="JABUMX010000002">
    <property type="protein sequence ID" value="NTS31893.1"/>
    <property type="molecule type" value="Genomic_DNA"/>
</dbReference>
<dbReference type="AlphaFoldDB" id="A0A849VVL8"/>
<evidence type="ECO:0000313" key="5">
    <source>
        <dbReference type="Proteomes" id="UP000550508"/>
    </source>
</evidence>
<dbReference type="PANTHER" id="PTHR38340">
    <property type="entry name" value="S-LAYER PROTEIN"/>
    <property type="match status" value="1"/>
</dbReference>
<dbReference type="PROSITE" id="PS00330">
    <property type="entry name" value="HEMOLYSIN_CALCIUM"/>
    <property type="match status" value="5"/>
</dbReference>
<dbReference type="InterPro" id="IPR001343">
    <property type="entry name" value="Hemolysn_Ca-bd"/>
</dbReference>
<dbReference type="Pfam" id="PF00353">
    <property type="entry name" value="HemolysinCabind"/>
    <property type="match status" value="7"/>
</dbReference>
<comment type="subcellular location">
    <subcellularLocation>
        <location evidence="1">Secreted</location>
    </subcellularLocation>
</comment>
<dbReference type="GO" id="GO:0005576">
    <property type="term" value="C:extracellular region"/>
    <property type="evidence" value="ECO:0007669"/>
    <property type="project" value="UniProtKB-SubCell"/>
</dbReference>
<feature type="compositionally biased region" description="Basic and acidic residues" evidence="3">
    <location>
        <begin position="36"/>
        <end position="51"/>
    </location>
</feature>
<protein>
    <submittedName>
        <fullName evidence="4">Uncharacterized protein</fullName>
    </submittedName>
</protein>
<dbReference type="GO" id="GO:0005509">
    <property type="term" value="F:calcium ion binding"/>
    <property type="evidence" value="ECO:0007669"/>
    <property type="project" value="InterPro"/>
</dbReference>
<dbReference type="Gene3D" id="2.150.10.10">
    <property type="entry name" value="Serralysin-like metalloprotease, C-terminal"/>
    <property type="match status" value="6"/>
</dbReference>
<proteinExistence type="predicted"/>
<reference evidence="4 5" key="1">
    <citation type="submission" date="2020-05" db="EMBL/GenBank/DDBJ databases">
        <authorList>
            <person name="Kim M.K."/>
        </authorList>
    </citation>
    <scope>NUCLEOTIDE SEQUENCE [LARGE SCALE GENOMIC DNA]</scope>
    <source>
        <strain evidence="4 5">BT25</strain>
    </source>
</reference>
<dbReference type="PRINTS" id="PR00313">
    <property type="entry name" value="CABNDNGRPT"/>
</dbReference>
<organism evidence="4 5">
    <name type="scientific">Phyllobacterium pellucidum</name>
    <dbReference type="NCBI Taxonomy" id="2740464"/>
    <lineage>
        <taxon>Bacteria</taxon>
        <taxon>Pseudomonadati</taxon>
        <taxon>Pseudomonadota</taxon>
        <taxon>Alphaproteobacteria</taxon>
        <taxon>Hyphomicrobiales</taxon>
        <taxon>Phyllobacteriaceae</taxon>
        <taxon>Phyllobacterium</taxon>
    </lineage>
</organism>
<keyword evidence="2" id="KW-0964">Secreted</keyword>
<dbReference type="InterPro" id="IPR018511">
    <property type="entry name" value="Hemolysin-typ_Ca-bd_CS"/>
</dbReference>
<dbReference type="RefSeq" id="WP_174208095.1">
    <property type="nucleotide sequence ID" value="NZ_JABUMX010000002.1"/>
</dbReference>
<sequence>MANVTGSENVDVLKGTADEDTMSGLAGNDRLIGSAGEDRIDGGEGRDTVDYRGSEAGINVDLEIERQAVTPGLSYSSGDTLIDIENVMGSAHDDFITGNAKDNVFTGGAGADRLFDNSTTDHDRASYTTSSEAVDVDLRRTGQQFGGDAEGDRLHGIENLSGSAFNDRLIGDAGNNVINGGDGADFMDGGSGTEDIAEYTGSKSGIDVDLNRIVQHGGAAEGDQLIGFEGVYGSKFDDHIVGDAGDNFLTGNAGNDTIVGGGGFDRINAGEGNDTIEISSLSKVSGGAGFDTLIVNVTDYDRYESHSDGFKAVYQAWNHGDIQLSTSEYPYAYPSHTKYATGIERLEFYGSKHGDLAVGTDNDDKLIGNDGDDLLVGGRGADHLEGGAGNDTLYAGVQGLQNDIPNAGDYLDGGSGDDILNAGNSFAFIDGGEGDDLLRLTVTERDGGYIDVRTTGLQGQHIFNVEHFELYGAQGDDVLIGGRHADLLEGGDGNDLLRAGFSNDTLHGGNGDDMLYGEDGNDELTGGTGDDVLSGGAGGDYFIFNSIAGQGHDVITDFNGAEGDIIIVQRDLISTLHSFEDFMHAATQTENGVLVDLDGDGASTSSILIANASLEDLTPDNVYV</sequence>
<keyword evidence="5" id="KW-1185">Reference proteome</keyword>
<accession>A0A849VVL8</accession>
<evidence type="ECO:0000256" key="2">
    <source>
        <dbReference type="ARBA" id="ARBA00022525"/>
    </source>
</evidence>
<name>A0A849VVL8_9HYPH</name>
<dbReference type="Proteomes" id="UP000550508">
    <property type="component" value="Unassembled WGS sequence"/>
</dbReference>
<evidence type="ECO:0000256" key="3">
    <source>
        <dbReference type="SAM" id="MobiDB-lite"/>
    </source>
</evidence>
<dbReference type="SUPFAM" id="SSF51120">
    <property type="entry name" value="beta-Roll"/>
    <property type="match status" value="4"/>
</dbReference>
<evidence type="ECO:0000313" key="4">
    <source>
        <dbReference type="EMBL" id="NTS31893.1"/>
    </source>
</evidence>
<dbReference type="InterPro" id="IPR050557">
    <property type="entry name" value="RTX_toxin/Mannuronan_C5-epim"/>
</dbReference>
<feature type="region of interest" description="Disordered" evidence="3">
    <location>
        <begin position="1"/>
        <end position="51"/>
    </location>
</feature>
<gene>
    <name evidence="4" type="ORF">HQ945_11570</name>
</gene>
<dbReference type="InterPro" id="IPR011049">
    <property type="entry name" value="Serralysin-like_metalloprot_C"/>
</dbReference>